<dbReference type="RefSeq" id="WP_013764510.1">
    <property type="nucleotide sequence ID" value="NC_015510.1"/>
</dbReference>
<dbReference type="PANTHER" id="PTHR43738:SF1">
    <property type="entry name" value="HEMIN TRANSPORT SYSTEM PERMEASE PROTEIN HRTB-RELATED"/>
    <property type="match status" value="1"/>
</dbReference>
<keyword evidence="5 7" id="KW-1133">Transmembrane helix</keyword>
<gene>
    <name evidence="9" type="ordered locus">Halhy_2072</name>
</gene>
<evidence type="ECO:0000259" key="8">
    <source>
        <dbReference type="Pfam" id="PF02687"/>
    </source>
</evidence>
<dbReference type="Pfam" id="PF02687">
    <property type="entry name" value="FtsX"/>
    <property type="match status" value="1"/>
</dbReference>
<keyword evidence="6 7" id="KW-0472">Membrane</keyword>
<reference evidence="9 10" key="1">
    <citation type="journal article" date="2011" name="Stand. Genomic Sci.">
        <title>Complete genome sequence of Haliscomenobacter hydrossis type strain (O).</title>
        <authorList>
            <consortium name="US DOE Joint Genome Institute (JGI-PGF)"/>
            <person name="Daligault H."/>
            <person name="Lapidus A."/>
            <person name="Zeytun A."/>
            <person name="Nolan M."/>
            <person name="Lucas S."/>
            <person name="Del Rio T.G."/>
            <person name="Tice H."/>
            <person name="Cheng J.F."/>
            <person name="Tapia R."/>
            <person name="Han C."/>
            <person name="Goodwin L."/>
            <person name="Pitluck S."/>
            <person name="Liolios K."/>
            <person name="Pagani I."/>
            <person name="Ivanova N."/>
            <person name="Huntemann M."/>
            <person name="Mavromatis K."/>
            <person name="Mikhailova N."/>
            <person name="Pati A."/>
            <person name="Chen A."/>
            <person name="Palaniappan K."/>
            <person name="Land M."/>
            <person name="Hauser L."/>
            <person name="Brambilla E.M."/>
            <person name="Rohde M."/>
            <person name="Verbarg S."/>
            <person name="Goker M."/>
            <person name="Bristow J."/>
            <person name="Eisen J.A."/>
            <person name="Markowitz V."/>
            <person name="Hugenholtz P."/>
            <person name="Kyrpides N.C."/>
            <person name="Klenk H.P."/>
            <person name="Woyke T."/>
        </authorList>
    </citation>
    <scope>NUCLEOTIDE SEQUENCE [LARGE SCALE GENOMIC DNA]</scope>
    <source>
        <strain evidence="10">ATCC 27775 / DSM 1100 / LMG 10767 / O</strain>
    </source>
</reference>
<evidence type="ECO:0000256" key="5">
    <source>
        <dbReference type="ARBA" id="ARBA00022989"/>
    </source>
</evidence>
<dbReference type="GO" id="GO:0005886">
    <property type="term" value="C:plasma membrane"/>
    <property type="evidence" value="ECO:0007669"/>
    <property type="project" value="UniProtKB-SubCell"/>
</dbReference>
<evidence type="ECO:0000256" key="1">
    <source>
        <dbReference type="ARBA" id="ARBA00004651"/>
    </source>
</evidence>
<protein>
    <recommendedName>
        <fullName evidence="8">ABC3 transporter permease C-terminal domain-containing protein</fullName>
    </recommendedName>
</protein>
<feature type="domain" description="ABC3 transporter permease C-terminal" evidence="8">
    <location>
        <begin position="255"/>
        <end position="367"/>
    </location>
</feature>
<dbReference type="Proteomes" id="UP000008461">
    <property type="component" value="Chromosome"/>
</dbReference>
<evidence type="ECO:0000256" key="7">
    <source>
        <dbReference type="SAM" id="Phobius"/>
    </source>
</evidence>
<proteinExistence type="predicted"/>
<dbReference type="AlphaFoldDB" id="F4KQG8"/>
<keyword evidence="10" id="KW-1185">Reference proteome</keyword>
<evidence type="ECO:0000313" key="9">
    <source>
        <dbReference type="EMBL" id="AEE49957.1"/>
    </source>
</evidence>
<evidence type="ECO:0000256" key="4">
    <source>
        <dbReference type="ARBA" id="ARBA00022692"/>
    </source>
</evidence>
<keyword evidence="2" id="KW-0813">Transport</keyword>
<name>F4KQG8_HALH1</name>
<comment type="subcellular location">
    <subcellularLocation>
        <location evidence="1">Cell membrane</location>
        <topology evidence="1">Multi-pass membrane protein</topology>
    </subcellularLocation>
</comment>
<feature type="transmembrane region" description="Helical" evidence="7">
    <location>
        <begin position="295"/>
        <end position="318"/>
    </location>
</feature>
<keyword evidence="3" id="KW-1003">Cell membrane</keyword>
<dbReference type="InterPro" id="IPR003838">
    <property type="entry name" value="ABC3_permease_C"/>
</dbReference>
<dbReference type="OrthoDB" id="9768465at2"/>
<accession>F4KQG8</accession>
<feature type="transmembrane region" description="Helical" evidence="7">
    <location>
        <begin position="20"/>
        <end position="40"/>
    </location>
</feature>
<evidence type="ECO:0000256" key="3">
    <source>
        <dbReference type="ARBA" id="ARBA00022475"/>
    </source>
</evidence>
<dbReference type="InterPro" id="IPR051125">
    <property type="entry name" value="ABC-4/HrtB_transporter"/>
</dbReference>
<dbReference type="HOGENOM" id="CLU_000604_8_9_10"/>
<evidence type="ECO:0000313" key="10">
    <source>
        <dbReference type="Proteomes" id="UP000008461"/>
    </source>
</evidence>
<dbReference type="eggNOG" id="COG0577">
    <property type="taxonomic scope" value="Bacteria"/>
</dbReference>
<dbReference type="STRING" id="760192.Halhy_2072"/>
<dbReference type="EMBL" id="CP002691">
    <property type="protein sequence ID" value="AEE49957.1"/>
    <property type="molecule type" value="Genomic_DNA"/>
</dbReference>
<feature type="transmembrane region" description="Helical" evidence="7">
    <location>
        <begin position="338"/>
        <end position="359"/>
    </location>
</feature>
<dbReference type="PANTHER" id="PTHR43738">
    <property type="entry name" value="ABC TRANSPORTER, MEMBRANE PROTEIN"/>
    <property type="match status" value="1"/>
</dbReference>
<sequence>MFKTALRFLLYDKAKSFGALFGVILSVFLIGQQCGIFIFLTNAMSALVRNNQEYIWVVDDKTNDVNSLATLDMRKARELASVPGVTQVSPLVLASGGARFANGKNSGVVIIGVQYPECAGGPWMLSEGSKADMLKDGAIITDFFDREALGSAKIGDYFEINGKKVFIAGNTKGVRSFGGTYTFTTIERARYLGNIPNNEASAFLLKWDPKIGREQVIYSINKNIKGIRAWPSEDFTRETILTVLSSSGIALSFGTLIIFALIVGFVIIGLTLYSATIDRIRDYGTLKAIGATNGYISRLILMQAMILAIIGFLIGYFFVNGFKTGVAQAGTIFEFPLWMRFGFLVLTLFIALFGSLFAIRRITGLEPSAIFRI</sequence>
<evidence type="ECO:0000256" key="2">
    <source>
        <dbReference type="ARBA" id="ARBA00022448"/>
    </source>
</evidence>
<feature type="transmembrane region" description="Helical" evidence="7">
    <location>
        <begin position="249"/>
        <end position="274"/>
    </location>
</feature>
<keyword evidence="4 7" id="KW-0812">Transmembrane</keyword>
<reference key="2">
    <citation type="submission" date="2011-04" db="EMBL/GenBank/DDBJ databases">
        <title>Complete sequence of chromosome of Haliscomenobacter hydrossis DSM 1100.</title>
        <authorList>
            <consortium name="US DOE Joint Genome Institute (JGI-PGF)"/>
            <person name="Lucas S."/>
            <person name="Han J."/>
            <person name="Lapidus A."/>
            <person name="Bruce D."/>
            <person name="Goodwin L."/>
            <person name="Pitluck S."/>
            <person name="Peters L."/>
            <person name="Kyrpides N."/>
            <person name="Mavromatis K."/>
            <person name="Ivanova N."/>
            <person name="Ovchinnikova G."/>
            <person name="Pagani I."/>
            <person name="Daligault H."/>
            <person name="Detter J.C."/>
            <person name="Han C."/>
            <person name="Land M."/>
            <person name="Hauser L."/>
            <person name="Markowitz V."/>
            <person name="Cheng J.-F."/>
            <person name="Hugenholtz P."/>
            <person name="Woyke T."/>
            <person name="Wu D."/>
            <person name="Verbarg S."/>
            <person name="Frueling A."/>
            <person name="Brambilla E."/>
            <person name="Klenk H.-P."/>
            <person name="Eisen J.A."/>
        </authorList>
    </citation>
    <scope>NUCLEOTIDE SEQUENCE</scope>
    <source>
        <strain>DSM 1100</strain>
    </source>
</reference>
<organism evidence="9 10">
    <name type="scientific">Haliscomenobacter hydrossis (strain ATCC 27775 / DSM 1100 / LMG 10767 / O)</name>
    <dbReference type="NCBI Taxonomy" id="760192"/>
    <lineage>
        <taxon>Bacteria</taxon>
        <taxon>Pseudomonadati</taxon>
        <taxon>Bacteroidota</taxon>
        <taxon>Saprospiria</taxon>
        <taxon>Saprospirales</taxon>
        <taxon>Haliscomenobacteraceae</taxon>
        <taxon>Haliscomenobacter</taxon>
    </lineage>
</organism>
<dbReference type="KEGG" id="hhy:Halhy_2072"/>
<evidence type="ECO:0000256" key="6">
    <source>
        <dbReference type="ARBA" id="ARBA00023136"/>
    </source>
</evidence>